<dbReference type="GO" id="GO:0003676">
    <property type="term" value="F:nucleic acid binding"/>
    <property type="evidence" value="ECO:0007669"/>
    <property type="project" value="InterPro"/>
</dbReference>
<dbReference type="EMBL" id="NDWU01000024">
    <property type="protein sequence ID" value="PUA31156.1"/>
    <property type="molecule type" value="Genomic_DNA"/>
</dbReference>
<sequence>MANRSLEEVPKEKLSLEAYLEEWLEHNISIISDDLLVIGRQVKTAFEKYIDLLSIEERGKTKRIRPYLTRKN</sequence>
<dbReference type="InterPro" id="IPR011856">
    <property type="entry name" value="tRNA_endonuc-like_dom_sf"/>
</dbReference>
<evidence type="ECO:0000313" key="2">
    <source>
        <dbReference type="Proteomes" id="UP000244066"/>
    </source>
</evidence>
<comment type="caution">
    <text evidence="1">The sequence shown here is derived from an EMBL/GenBank/DDBJ whole genome shotgun (WGS) entry which is preliminary data.</text>
</comment>
<accession>A0A2R7Y0T5</accession>
<protein>
    <submittedName>
        <fullName evidence="1">Uncharacterized protein</fullName>
    </submittedName>
</protein>
<name>A0A2R7Y0T5_9ARCH</name>
<reference evidence="1 2" key="1">
    <citation type="submission" date="2017-04" db="EMBL/GenBank/DDBJ databases">
        <title>Draft Aigarchaeota genome from a New Zealand hot spring.</title>
        <authorList>
            <person name="Reysenbach A.-L."/>
            <person name="Donaho J.A."/>
            <person name="Gerhart J."/>
            <person name="Kelley J.F."/>
            <person name="Kouba K."/>
            <person name="Podar M."/>
            <person name="Stott M."/>
        </authorList>
    </citation>
    <scope>NUCLEOTIDE SEQUENCE [LARGE SCALE GENOMIC DNA]</scope>
    <source>
        <strain evidence="1">NZ13_MG1</strain>
    </source>
</reference>
<gene>
    <name evidence="1" type="ORF">B9J98_07400</name>
</gene>
<dbReference type="Gene3D" id="3.40.1350.10">
    <property type="match status" value="1"/>
</dbReference>
<dbReference type="AlphaFoldDB" id="A0A2R7Y0T5"/>
<dbReference type="Proteomes" id="UP000244066">
    <property type="component" value="Unassembled WGS sequence"/>
</dbReference>
<proteinExistence type="predicted"/>
<organism evidence="1 2">
    <name type="scientific">Candidatus Terraquivivens tikiterensis</name>
    <dbReference type="NCBI Taxonomy" id="1980982"/>
    <lineage>
        <taxon>Archaea</taxon>
        <taxon>Nitrososphaerota</taxon>
        <taxon>Candidatus Wolframiiraptoraceae</taxon>
        <taxon>Candidatus Terraquivivens</taxon>
    </lineage>
</organism>
<evidence type="ECO:0000313" key="1">
    <source>
        <dbReference type="EMBL" id="PUA31156.1"/>
    </source>
</evidence>